<reference evidence="2 3" key="1">
    <citation type="journal article" date="2012" name="J. Bacteriol.">
        <title>Complete genome sequence of a thermophilic methanogen, Methanocella conradii HZ254, isolated from Chinese rice field soil.</title>
        <authorList>
            <person name="Lu Z."/>
            <person name="Lu Y."/>
        </authorList>
    </citation>
    <scope>NUCLEOTIDE SEQUENCE [LARGE SCALE GENOMIC DNA]</scope>
    <source>
        <strain evidence="3">DSM 24694 / JCM 17849 / CGMCC 1.5162 / HZ254</strain>
    </source>
</reference>
<feature type="transmembrane region" description="Helical" evidence="1">
    <location>
        <begin position="179"/>
        <end position="203"/>
    </location>
</feature>
<keyword evidence="3" id="KW-1185">Reference proteome</keyword>
<protein>
    <submittedName>
        <fullName evidence="2">ABC-type transport system involved in multi-copper enzyme maturation, permease component</fullName>
    </submittedName>
</protein>
<feature type="transmembrane region" description="Helical" evidence="1">
    <location>
        <begin position="240"/>
        <end position="266"/>
    </location>
</feature>
<keyword evidence="1" id="KW-0812">Transmembrane</keyword>
<dbReference type="AlphaFoldDB" id="H8IAE1"/>
<dbReference type="Proteomes" id="UP000005233">
    <property type="component" value="Chromosome"/>
</dbReference>
<feature type="transmembrane region" description="Helical" evidence="1">
    <location>
        <begin position="66"/>
        <end position="87"/>
    </location>
</feature>
<dbReference type="EMBL" id="CP003243">
    <property type="protein sequence ID" value="AFC99615.1"/>
    <property type="molecule type" value="Genomic_DNA"/>
</dbReference>
<dbReference type="RefSeq" id="WP_014405453.1">
    <property type="nucleotide sequence ID" value="NC_017034.1"/>
</dbReference>
<dbReference type="GO" id="GO:0005886">
    <property type="term" value="C:plasma membrane"/>
    <property type="evidence" value="ECO:0007669"/>
    <property type="project" value="UniProtKB-SubCell"/>
</dbReference>
<evidence type="ECO:0000313" key="2">
    <source>
        <dbReference type="EMBL" id="AFC99615.1"/>
    </source>
</evidence>
<dbReference type="STRING" id="1041930.Mtc_0854"/>
<gene>
    <name evidence="2" type="ordered locus">Mtc_0854</name>
</gene>
<sequence>MRAITRIAGNEVSIILRQPIIIAVFAILLVLAILHGMGHALMIRSGLAVNPVPEVDPFFDVGVQNIVWPTSVYLSAVAMFIGILSSIDEKSSGAMRVLIAKPLYRRDIVVGKFLGISLLMLLLTVAFVSLFVASLLIFYGGPQSPYELIRVPAYMVVLYVYVMFFLAISMLIGFVCNNVYLALGLAGLFYWSDLTMSGVFSVIEEINKFLNYISPVHVLFKALYVNDHSMFDLLLPFSEWISGALPIVVWSALLVIIILLVNSYLFSRYDA</sequence>
<organism evidence="2 3">
    <name type="scientific">Methanocella conradii (strain DSM 24694 / JCM 17849 / CGMCC 1.5162 / HZ254)</name>
    <dbReference type="NCBI Taxonomy" id="1041930"/>
    <lineage>
        <taxon>Archaea</taxon>
        <taxon>Methanobacteriati</taxon>
        <taxon>Methanobacteriota</taxon>
        <taxon>Stenosarchaea group</taxon>
        <taxon>Methanomicrobia</taxon>
        <taxon>Methanocellales</taxon>
        <taxon>Methanocellaceae</taxon>
        <taxon>Methanocella</taxon>
    </lineage>
</organism>
<evidence type="ECO:0000313" key="3">
    <source>
        <dbReference type="Proteomes" id="UP000005233"/>
    </source>
</evidence>
<dbReference type="PANTHER" id="PTHR43471">
    <property type="entry name" value="ABC TRANSPORTER PERMEASE"/>
    <property type="match status" value="1"/>
</dbReference>
<accession>H8IAE1</accession>
<dbReference type="GeneID" id="11970752"/>
<keyword evidence="1" id="KW-1133">Transmembrane helix</keyword>
<name>H8IAE1_METCZ</name>
<feature type="transmembrane region" description="Helical" evidence="1">
    <location>
        <begin position="20"/>
        <end position="43"/>
    </location>
</feature>
<evidence type="ECO:0000256" key="1">
    <source>
        <dbReference type="SAM" id="Phobius"/>
    </source>
</evidence>
<dbReference type="HOGENOM" id="CLU_1040540_0_0_2"/>
<dbReference type="OrthoDB" id="86287at2157"/>
<proteinExistence type="predicted"/>
<dbReference type="KEGG" id="mez:Mtc_0854"/>
<dbReference type="GO" id="GO:0140359">
    <property type="term" value="F:ABC-type transporter activity"/>
    <property type="evidence" value="ECO:0007669"/>
    <property type="project" value="InterPro"/>
</dbReference>
<dbReference type="eggNOG" id="arCOG02436">
    <property type="taxonomic scope" value="Archaea"/>
</dbReference>
<dbReference type="Pfam" id="PF12679">
    <property type="entry name" value="ABC2_membrane_2"/>
    <property type="match status" value="1"/>
</dbReference>
<feature type="transmembrane region" description="Helical" evidence="1">
    <location>
        <begin position="108"/>
        <end position="139"/>
    </location>
</feature>
<keyword evidence="1" id="KW-0472">Membrane</keyword>
<feature type="transmembrane region" description="Helical" evidence="1">
    <location>
        <begin position="151"/>
        <end position="172"/>
    </location>
</feature>